<evidence type="ECO:0000256" key="11">
    <source>
        <dbReference type="ARBA" id="ARBA00023180"/>
    </source>
</evidence>
<comment type="function">
    <text evidence="12">Extracellular aminopeptidase that allows assimilation of proteinaceous substrates.</text>
</comment>
<dbReference type="InterPro" id="IPR007484">
    <property type="entry name" value="Peptidase_M28"/>
</dbReference>
<evidence type="ECO:0000256" key="8">
    <source>
        <dbReference type="ARBA" id="ARBA00022833"/>
    </source>
</evidence>
<sequence length="369" mass="40551">MRINAAVAAAVAAFGLHLAGAVPAPADNQTAADPPLRLIKTSEDDPGKLVTEKEMSRLTSEGIGFMDVTDVTQNTNSTLVARQGVRYPGRVRHVDEANELIRDIKMKEPERWLETLTNFYTRYFNSPSGIEAAAWLYNEAIEVASANGDITVTRFRHEWEQPSIIVQIPGKSRNLVILGAHFDCTAGGPDIRSPGADDNGSGVVVVLETLRVLAKAGFVPENTIEFHFYAAEEVGLRGSMDIFRHYAEEGKRVIAMLNQDMEGRSANVLASVVTDYVYAPLAEYMYVLASHYLGRPPSRTKCGYACSDHASAYQYSFPAVLVIEDTFESASRERDTSDDTLDKVEGATLYRHTKLAIGYVVEASYVRGD</sequence>
<evidence type="ECO:0000256" key="1">
    <source>
        <dbReference type="ARBA" id="ARBA00001947"/>
    </source>
</evidence>
<feature type="chain" id="PRO_5040531453" description="Peptide hydrolase" evidence="14">
    <location>
        <begin position="22"/>
        <end position="369"/>
    </location>
</feature>
<dbReference type="GO" id="GO:0004177">
    <property type="term" value="F:aminopeptidase activity"/>
    <property type="evidence" value="ECO:0007669"/>
    <property type="project" value="UniProtKB-KW"/>
</dbReference>
<dbReference type="Proteomes" id="UP000824596">
    <property type="component" value="Unassembled WGS sequence"/>
</dbReference>
<dbReference type="GO" id="GO:0006508">
    <property type="term" value="P:proteolysis"/>
    <property type="evidence" value="ECO:0007669"/>
    <property type="project" value="UniProtKB-KW"/>
</dbReference>
<keyword evidence="18" id="KW-1185">Reference proteome</keyword>
<keyword evidence="10" id="KW-1015">Disulfide bond</keyword>
<evidence type="ECO:0000256" key="9">
    <source>
        <dbReference type="ARBA" id="ARBA00023145"/>
    </source>
</evidence>
<feature type="region of interest" description="Disordered" evidence="15">
    <location>
        <begin position="24"/>
        <end position="44"/>
    </location>
</feature>
<keyword evidence="3" id="KW-0031">Aminopeptidase</keyword>
<proteinExistence type="inferred from homology"/>
<evidence type="ECO:0000256" key="2">
    <source>
        <dbReference type="ARBA" id="ARBA00011245"/>
    </source>
</evidence>
<evidence type="ECO:0000313" key="18">
    <source>
        <dbReference type="Proteomes" id="UP000824596"/>
    </source>
</evidence>
<dbReference type="PANTHER" id="PTHR12147">
    <property type="entry name" value="METALLOPEPTIDASE M28 FAMILY MEMBER"/>
    <property type="match status" value="1"/>
</dbReference>
<evidence type="ECO:0000256" key="7">
    <source>
        <dbReference type="ARBA" id="ARBA00022801"/>
    </source>
</evidence>
<dbReference type="GeneID" id="68357345"/>
<evidence type="ECO:0000256" key="4">
    <source>
        <dbReference type="ARBA" id="ARBA00022670"/>
    </source>
</evidence>
<protein>
    <recommendedName>
        <fullName evidence="14">Peptide hydrolase</fullName>
        <ecNumber evidence="14">3.4.-.-</ecNumber>
    </recommendedName>
</protein>
<gene>
    <name evidence="17" type="ORF">HRG_08216</name>
</gene>
<keyword evidence="11" id="KW-0325">Glycoprotein</keyword>
<dbReference type="OrthoDB" id="2214at2759"/>
<evidence type="ECO:0000313" key="17">
    <source>
        <dbReference type="EMBL" id="KAH0961063.1"/>
    </source>
</evidence>
<dbReference type="PANTHER" id="PTHR12147:SF56">
    <property type="entry name" value="AMINOPEPTIDASE YDR415C-RELATED"/>
    <property type="match status" value="1"/>
</dbReference>
<evidence type="ECO:0000256" key="10">
    <source>
        <dbReference type="ARBA" id="ARBA00023157"/>
    </source>
</evidence>
<comment type="subunit">
    <text evidence="2">Monomer.</text>
</comment>
<dbReference type="Pfam" id="PF04389">
    <property type="entry name" value="Peptidase_M28"/>
    <property type="match status" value="1"/>
</dbReference>
<keyword evidence="6 14" id="KW-0732">Signal</keyword>
<dbReference type="SUPFAM" id="SSF53187">
    <property type="entry name" value="Zn-dependent exopeptidases"/>
    <property type="match status" value="1"/>
</dbReference>
<reference evidence="17" key="1">
    <citation type="submission" date="2021-09" db="EMBL/GenBank/DDBJ databases">
        <title>A high-quality genome of the endoparasitic fungus Hirsutella rhossiliensis with a comparison of Hirsutella genomes reveals transposable elements contributing to genome size variation.</title>
        <authorList>
            <person name="Lin R."/>
            <person name="Jiao Y."/>
            <person name="Sun X."/>
            <person name="Ling J."/>
            <person name="Xie B."/>
            <person name="Cheng X."/>
        </authorList>
    </citation>
    <scope>NUCLEOTIDE SEQUENCE</scope>
    <source>
        <strain evidence="17">HR02</strain>
    </source>
</reference>
<evidence type="ECO:0000256" key="13">
    <source>
        <dbReference type="ARBA" id="ARBA00043962"/>
    </source>
</evidence>
<name>A0A9P8MRT3_9HYPO</name>
<comment type="caution">
    <text evidence="17">The sequence shown here is derived from an EMBL/GenBank/DDBJ whole genome shotgun (WGS) entry which is preliminary data.</text>
</comment>
<comment type="similarity">
    <text evidence="13">Belongs to the peptidase M28 family. M28E subfamily.</text>
</comment>
<keyword evidence="8 14" id="KW-0862">Zinc</keyword>
<dbReference type="InterPro" id="IPR045175">
    <property type="entry name" value="M28_fam"/>
</dbReference>
<feature type="domain" description="Peptidase M28" evidence="16">
    <location>
        <begin position="164"/>
        <end position="358"/>
    </location>
</feature>
<keyword evidence="5 14" id="KW-0479">Metal-binding</keyword>
<evidence type="ECO:0000256" key="15">
    <source>
        <dbReference type="SAM" id="MobiDB-lite"/>
    </source>
</evidence>
<organism evidence="17 18">
    <name type="scientific">Hirsutella rhossiliensis</name>
    <dbReference type="NCBI Taxonomy" id="111463"/>
    <lineage>
        <taxon>Eukaryota</taxon>
        <taxon>Fungi</taxon>
        <taxon>Dikarya</taxon>
        <taxon>Ascomycota</taxon>
        <taxon>Pezizomycotina</taxon>
        <taxon>Sordariomycetes</taxon>
        <taxon>Hypocreomycetidae</taxon>
        <taxon>Hypocreales</taxon>
        <taxon>Ophiocordycipitaceae</taxon>
        <taxon>Hirsutella</taxon>
    </lineage>
</organism>
<dbReference type="EMBL" id="JAIZPD010000009">
    <property type="protein sequence ID" value="KAH0961063.1"/>
    <property type="molecule type" value="Genomic_DNA"/>
</dbReference>
<dbReference type="Gene3D" id="3.40.630.10">
    <property type="entry name" value="Zn peptidases"/>
    <property type="match status" value="1"/>
</dbReference>
<dbReference type="GO" id="GO:0008235">
    <property type="term" value="F:metalloexopeptidase activity"/>
    <property type="evidence" value="ECO:0007669"/>
    <property type="project" value="InterPro"/>
</dbReference>
<keyword evidence="7 14" id="KW-0378">Hydrolase</keyword>
<accession>A0A9P8MRT3</accession>
<feature type="signal peptide" evidence="14">
    <location>
        <begin position="1"/>
        <end position="21"/>
    </location>
</feature>
<keyword evidence="9" id="KW-0865">Zymogen</keyword>
<evidence type="ECO:0000256" key="5">
    <source>
        <dbReference type="ARBA" id="ARBA00022723"/>
    </source>
</evidence>
<evidence type="ECO:0000256" key="14">
    <source>
        <dbReference type="RuleBase" id="RU361240"/>
    </source>
</evidence>
<keyword evidence="4 14" id="KW-0645">Protease</keyword>
<dbReference type="AlphaFoldDB" id="A0A9P8MRT3"/>
<evidence type="ECO:0000256" key="12">
    <source>
        <dbReference type="ARBA" id="ARBA00043843"/>
    </source>
</evidence>
<evidence type="ECO:0000259" key="16">
    <source>
        <dbReference type="Pfam" id="PF04389"/>
    </source>
</evidence>
<evidence type="ECO:0000256" key="3">
    <source>
        <dbReference type="ARBA" id="ARBA00022438"/>
    </source>
</evidence>
<dbReference type="RefSeq" id="XP_044718576.1">
    <property type="nucleotide sequence ID" value="XM_044866687.1"/>
</dbReference>
<dbReference type="GO" id="GO:0046872">
    <property type="term" value="F:metal ion binding"/>
    <property type="evidence" value="ECO:0007669"/>
    <property type="project" value="UniProtKB-KW"/>
</dbReference>
<evidence type="ECO:0000256" key="6">
    <source>
        <dbReference type="ARBA" id="ARBA00022729"/>
    </source>
</evidence>
<comment type="cofactor">
    <cofactor evidence="1">
        <name>Zn(2+)</name>
        <dbReference type="ChEBI" id="CHEBI:29105"/>
    </cofactor>
</comment>
<dbReference type="EC" id="3.4.-.-" evidence="14"/>